<feature type="compositionally biased region" description="Basic and acidic residues" evidence="1">
    <location>
        <begin position="21"/>
        <end position="33"/>
    </location>
</feature>
<proteinExistence type="predicted"/>
<dbReference type="EMBL" id="OX465082">
    <property type="protein sequence ID" value="CAI9289097.1"/>
    <property type="molecule type" value="Genomic_DNA"/>
</dbReference>
<dbReference type="Proteomes" id="UP001177003">
    <property type="component" value="Chromosome 6"/>
</dbReference>
<keyword evidence="3" id="KW-1185">Reference proteome</keyword>
<evidence type="ECO:0000313" key="2">
    <source>
        <dbReference type="EMBL" id="CAI9289097.1"/>
    </source>
</evidence>
<sequence length="140" mass="16047">MKQSKKEDPKPSVKFIVNPKSETEPKGKEKPFNEEPIIDNNSQLDLPITLKAFRFRSFVKVVNVQPTTDSGANPLLFSFYLKHIKPQYKTWSASKITAMKVIGPIETDRFPNVKFKVARGSSIQVHEFTLADLPYLNPYY</sequence>
<reference evidence="2" key="1">
    <citation type="submission" date="2023-04" db="EMBL/GenBank/DDBJ databases">
        <authorList>
            <person name="Vijverberg K."/>
            <person name="Xiong W."/>
            <person name="Schranz E."/>
        </authorList>
    </citation>
    <scope>NUCLEOTIDE SEQUENCE</scope>
</reference>
<feature type="region of interest" description="Disordered" evidence="1">
    <location>
        <begin position="1"/>
        <end position="38"/>
    </location>
</feature>
<evidence type="ECO:0000313" key="3">
    <source>
        <dbReference type="Proteomes" id="UP001177003"/>
    </source>
</evidence>
<gene>
    <name evidence="2" type="ORF">LSALG_LOCUS28355</name>
</gene>
<accession>A0AA35ZBU7</accession>
<protein>
    <submittedName>
        <fullName evidence="2">Uncharacterized protein</fullName>
    </submittedName>
</protein>
<dbReference type="AlphaFoldDB" id="A0AA35ZBU7"/>
<evidence type="ECO:0000256" key="1">
    <source>
        <dbReference type="SAM" id="MobiDB-lite"/>
    </source>
</evidence>
<name>A0AA35ZBU7_LACSI</name>
<feature type="compositionally biased region" description="Basic and acidic residues" evidence="1">
    <location>
        <begin position="1"/>
        <end position="11"/>
    </location>
</feature>
<organism evidence="2 3">
    <name type="scientific">Lactuca saligna</name>
    <name type="common">Willowleaf lettuce</name>
    <dbReference type="NCBI Taxonomy" id="75948"/>
    <lineage>
        <taxon>Eukaryota</taxon>
        <taxon>Viridiplantae</taxon>
        <taxon>Streptophyta</taxon>
        <taxon>Embryophyta</taxon>
        <taxon>Tracheophyta</taxon>
        <taxon>Spermatophyta</taxon>
        <taxon>Magnoliopsida</taxon>
        <taxon>eudicotyledons</taxon>
        <taxon>Gunneridae</taxon>
        <taxon>Pentapetalae</taxon>
        <taxon>asterids</taxon>
        <taxon>campanulids</taxon>
        <taxon>Asterales</taxon>
        <taxon>Asteraceae</taxon>
        <taxon>Cichorioideae</taxon>
        <taxon>Cichorieae</taxon>
        <taxon>Lactucinae</taxon>
        <taxon>Lactuca</taxon>
    </lineage>
</organism>